<evidence type="ECO:0000256" key="5">
    <source>
        <dbReference type="SAM" id="MobiDB-lite"/>
    </source>
</evidence>
<dbReference type="GO" id="GO:0009893">
    <property type="term" value="P:positive regulation of metabolic process"/>
    <property type="evidence" value="ECO:0007669"/>
    <property type="project" value="UniProtKB-ARBA"/>
</dbReference>
<dbReference type="InterPro" id="IPR021858">
    <property type="entry name" value="Fun_TF"/>
</dbReference>
<name>A0A319DY99_ASPSB</name>
<dbReference type="InterPro" id="IPR001138">
    <property type="entry name" value="Zn2Cys6_DnaBD"/>
</dbReference>
<dbReference type="SMART" id="SM00066">
    <property type="entry name" value="GAL4"/>
    <property type="match status" value="1"/>
</dbReference>
<evidence type="ECO:0000256" key="1">
    <source>
        <dbReference type="ARBA" id="ARBA00023015"/>
    </source>
</evidence>
<dbReference type="VEuPathDB" id="FungiDB:BO78DRAFT_351089"/>
<dbReference type="PANTHER" id="PTHR38791:SF5">
    <property type="entry name" value="TRANSCRIPTION FACTOR DBAG-RELATED"/>
    <property type="match status" value="1"/>
</dbReference>
<organism evidence="7 8">
    <name type="scientific">Aspergillus sclerotiicarbonarius (strain CBS 121057 / IBT 28362)</name>
    <dbReference type="NCBI Taxonomy" id="1448318"/>
    <lineage>
        <taxon>Eukaryota</taxon>
        <taxon>Fungi</taxon>
        <taxon>Dikarya</taxon>
        <taxon>Ascomycota</taxon>
        <taxon>Pezizomycotina</taxon>
        <taxon>Eurotiomycetes</taxon>
        <taxon>Eurotiomycetidae</taxon>
        <taxon>Eurotiales</taxon>
        <taxon>Aspergillaceae</taxon>
        <taxon>Aspergillus</taxon>
        <taxon>Aspergillus subgen. Circumdati</taxon>
    </lineage>
</organism>
<dbReference type="GO" id="GO:0008270">
    <property type="term" value="F:zinc ion binding"/>
    <property type="evidence" value="ECO:0007669"/>
    <property type="project" value="InterPro"/>
</dbReference>
<feature type="compositionally biased region" description="Basic and acidic residues" evidence="5">
    <location>
        <begin position="66"/>
        <end position="75"/>
    </location>
</feature>
<dbReference type="PROSITE" id="PS50048">
    <property type="entry name" value="ZN2_CY6_FUNGAL_2"/>
    <property type="match status" value="1"/>
</dbReference>
<dbReference type="InterPro" id="IPR036864">
    <property type="entry name" value="Zn2-C6_fun-type_DNA-bd_sf"/>
</dbReference>
<keyword evidence="2" id="KW-0238">DNA-binding</keyword>
<evidence type="ECO:0000313" key="7">
    <source>
        <dbReference type="EMBL" id="PYI02697.1"/>
    </source>
</evidence>
<protein>
    <submittedName>
        <fullName evidence="7">Putative Zn(II)2Cys6 transcription factor</fullName>
    </submittedName>
</protein>
<dbReference type="Proteomes" id="UP000248423">
    <property type="component" value="Unassembled WGS sequence"/>
</dbReference>
<evidence type="ECO:0000313" key="8">
    <source>
        <dbReference type="Proteomes" id="UP000248423"/>
    </source>
</evidence>
<keyword evidence="3" id="KW-0804">Transcription</keyword>
<dbReference type="OrthoDB" id="5429770at2759"/>
<dbReference type="STRING" id="1448318.A0A319DY99"/>
<dbReference type="AlphaFoldDB" id="A0A319DY99"/>
<dbReference type="GO" id="GO:0000981">
    <property type="term" value="F:DNA-binding transcription factor activity, RNA polymerase II-specific"/>
    <property type="evidence" value="ECO:0007669"/>
    <property type="project" value="InterPro"/>
</dbReference>
<dbReference type="Pfam" id="PF00172">
    <property type="entry name" value="Zn_clus"/>
    <property type="match status" value="1"/>
</dbReference>
<proteinExistence type="predicted"/>
<evidence type="ECO:0000256" key="4">
    <source>
        <dbReference type="ARBA" id="ARBA00023242"/>
    </source>
</evidence>
<keyword evidence="1" id="KW-0805">Transcription regulation</keyword>
<dbReference type="PROSITE" id="PS00463">
    <property type="entry name" value="ZN2_CY6_FUNGAL_1"/>
    <property type="match status" value="1"/>
</dbReference>
<dbReference type="Gene3D" id="4.10.240.10">
    <property type="entry name" value="Zn(2)-C6 fungal-type DNA-binding domain"/>
    <property type="match status" value="1"/>
</dbReference>
<accession>A0A319DY99</accession>
<keyword evidence="4" id="KW-0539">Nucleus</keyword>
<dbReference type="GO" id="GO:0003677">
    <property type="term" value="F:DNA binding"/>
    <property type="evidence" value="ECO:0007669"/>
    <property type="project" value="UniProtKB-KW"/>
</dbReference>
<feature type="region of interest" description="Disordered" evidence="5">
    <location>
        <begin position="58"/>
        <end position="82"/>
    </location>
</feature>
<dbReference type="SUPFAM" id="SSF57701">
    <property type="entry name" value="Zn2/Cys6 DNA-binding domain"/>
    <property type="match status" value="1"/>
</dbReference>
<feature type="domain" description="Zn(2)-C6 fungal-type" evidence="6">
    <location>
        <begin position="10"/>
        <end position="39"/>
    </location>
</feature>
<keyword evidence="8" id="KW-1185">Reference proteome</keyword>
<evidence type="ECO:0000256" key="3">
    <source>
        <dbReference type="ARBA" id="ARBA00023163"/>
    </source>
</evidence>
<sequence>MVYRGKPSTACARCRSRRLKCDRQRPSCSSCLRVSKICTGYRDLVALSFEDQTDEVVGKARRRHERQLTGKHESSSRSALATHSVSLATRPISAPIKDDGISYVLTYYLGQTHSNLQSHLSFLRFLLQTSPSVAITASINAMGLASLANIHSSPRLMLAARQEYSVALSETSAVLADTRRATSDSTLAAILMLGLYEVVTCDGPSLTARLIKHLDGATKLIELRGPEQLRNTVGLDMFLHLRSQFTVTNICLKRSTPSWLRELSQGVTGQQGPHEDAMEGILVCLAQVSDLCGEISSGPQDSPTAIICRALQIDAELVGWSLRLDSDAGFSVVYNPATSKPGTPAWAVYDVYYHVYPGIEAALLWNTYRLTRIVVHELIVAVCERLCEISGTNPDKHQSLLQQSVALTRQLARDICASIGYIFQTHGTMNPALAPGAGLFRLVWALYVSADCSGSSPDMKEWIIQCLQLIGRTLGVRQALYITDLLRHGNGRWITPDFKRSIVNRRLNPMHIRIANPSNH</sequence>
<dbReference type="InterPro" id="IPR053175">
    <property type="entry name" value="DHMBA_Reg_Transcription_Factor"/>
</dbReference>
<gene>
    <name evidence="7" type="ORF">BO78DRAFT_351089</name>
</gene>
<dbReference type="CDD" id="cd00067">
    <property type="entry name" value="GAL4"/>
    <property type="match status" value="1"/>
</dbReference>
<evidence type="ECO:0000256" key="2">
    <source>
        <dbReference type="ARBA" id="ARBA00023125"/>
    </source>
</evidence>
<evidence type="ECO:0000259" key="6">
    <source>
        <dbReference type="PROSITE" id="PS50048"/>
    </source>
</evidence>
<dbReference type="PANTHER" id="PTHR38791">
    <property type="entry name" value="ZN(II)2CYS6 TRANSCRIPTION FACTOR (EUROFUNG)-RELATED-RELATED"/>
    <property type="match status" value="1"/>
</dbReference>
<dbReference type="Pfam" id="PF11951">
    <property type="entry name" value="Fungal_trans_2"/>
    <property type="match status" value="1"/>
</dbReference>
<dbReference type="EMBL" id="KZ826390">
    <property type="protein sequence ID" value="PYI02697.1"/>
    <property type="molecule type" value="Genomic_DNA"/>
</dbReference>
<reference evidence="7 8" key="1">
    <citation type="submission" date="2018-02" db="EMBL/GenBank/DDBJ databases">
        <title>The genomes of Aspergillus section Nigri reveals drivers in fungal speciation.</title>
        <authorList>
            <consortium name="DOE Joint Genome Institute"/>
            <person name="Vesth T.C."/>
            <person name="Nybo J."/>
            <person name="Theobald S."/>
            <person name="Brandl J."/>
            <person name="Frisvad J.C."/>
            <person name="Nielsen K.F."/>
            <person name="Lyhne E.K."/>
            <person name="Kogle M.E."/>
            <person name="Kuo A."/>
            <person name="Riley R."/>
            <person name="Clum A."/>
            <person name="Nolan M."/>
            <person name="Lipzen A."/>
            <person name="Salamov A."/>
            <person name="Henrissat B."/>
            <person name="Wiebenga A."/>
            <person name="De vries R.P."/>
            <person name="Grigoriev I.V."/>
            <person name="Mortensen U.H."/>
            <person name="Andersen M.R."/>
            <person name="Baker S.E."/>
        </authorList>
    </citation>
    <scope>NUCLEOTIDE SEQUENCE [LARGE SCALE GENOMIC DNA]</scope>
    <source>
        <strain evidence="7 8">CBS 121057</strain>
    </source>
</reference>